<name>A0AAE4VJL8_9RICK</name>
<protein>
    <submittedName>
        <fullName evidence="3">Acyl-CoA carboxylase subunit beta</fullName>
    </submittedName>
</protein>
<dbReference type="GO" id="GO:0004658">
    <property type="term" value="F:propionyl-CoA carboxylase activity"/>
    <property type="evidence" value="ECO:0007669"/>
    <property type="project" value="TreeGrafter"/>
</dbReference>
<comment type="caution">
    <text evidence="3">The sequence shown here is derived from an EMBL/GenBank/DDBJ whole genome shotgun (WGS) entry which is preliminary data.</text>
</comment>
<dbReference type="InterPro" id="IPR011762">
    <property type="entry name" value="COA_CT_N"/>
</dbReference>
<gene>
    <name evidence="3" type="ORF">Lyticum_00399</name>
</gene>
<dbReference type="InterPro" id="IPR011763">
    <property type="entry name" value="COA_CT_C"/>
</dbReference>
<evidence type="ECO:0000259" key="1">
    <source>
        <dbReference type="PROSITE" id="PS50980"/>
    </source>
</evidence>
<keyword evidence="4" id="KW-1185">Reference proteome</keyword>
<dbReference type="Proteomes" id="UP001289135">
    <property type="component" value="Unassembled WGS sequence"/>
</dbReference>
<accession>A0AAE4VJL8</accession>
<sequence length="507" mass="55620">MKNENSINLSNSLKLQQRADRQHSRYKLTASERIEILVDPGSFIEIDSLVVHRCNEFGLSDQHYKGDGVIVGYGKVNNRLIAICSQDFTIFGGSFGEMHARKVHKIQDMALKAKIPIVFMNDSGGARIQEGVDSLGGYGEAFMRNVKSSGVIPQISVIMGPCAGGAVYSPGLTDFIFMVSGTSYMYVTGPDVVKNVTHEIVNHEKLGGSKVHSTKSGVCDAVFDDDIECLLQIRRLINFLPMSNSSPVPVLPSKDSPDRISPSLDKIVPDDSIKPYNMMNIIQKLVDEDGDFFEIKKDFAQNIITGFSRIDGSAIGIVANQPLHMAGCIDINASIKAARFIRFCDAFNIPILTLVDVPGFLPGTNQEHNGIIIDGAKLIFAYAEATVPKVTLIVRKAYGGAYIVMGSKHLGGDIVLSWENAEIAVMGADAAVSILYKNQLSAKDKSTKISDYKQKFATSKIAASRGFIDDVILHPRNTRRAICNAFEILKNKKDTNQFWKKHDNLPL</sequence>
<dbReference type="RefSeq" id="WP_322498659.1">
    <property type="nucleotide sequence ID" value="NZ_JARGYU010000002.1"/>
</dbReference>
<evidence type="ECO:0000259" key="2">
    <source>
        <dbReference type="PROSITE" id="PS50989"/>
    </source>
</evidence>
<dbReference type="EMBL" id="JARGYU010000002">
    <property type="protein sequence ID" value="MDZ5761230.1"/>
    <property type="molecule type" value="Genomic_DNA"/>
</dbReference>
<organism evidence="3 4">
    <name type="scientific">Lyticum sinuosum</name>
    <dbReference type="NCBI Taxonomy" id="1332059"/>
    <lineage>
        <taxon>Bacteria</taxon>
        <taxon>Pseudomonadati</taxon>
        <taxon>Pseudomonadota</taxon>
        <taxon>Alphaproteobacteria</taxon>
        <taxon>Rickettsiales</taxon>
        <taxon>Lyticum</taxon>
    </lineage>
</organism>
<dbReference type="FunFam" id="3.90.226.10:FF:000017">
    <property type="entry name" value="Propionyl-CoA carboxylase subunit beta 5"/>
    <property type="match status" value="1"/>
</dbReference>
<dbReference type="Gene3D" id="3.90.226.10">
    <property type="entry name" value="2-enoyl-CoA Hydratase, Chain A, domain 1"/>
    <property type="match status" value="2"/>
</dbReference>
<dbReference type="PROSITE" id="PS50989">
    <property type="entry name" value="COA_CT_CTER"/>
    <property type="match status" value="1"/>
</dbReference>
<dbReference type="PROSITE" id="PS50980">
    <property type="entry name" value="COA_CT_NTER"/>
    <property type="match status" value="1"/>
</dbReference>
<reference evidence="3" key="1">
    <citation type="submission" date="2023-02" db="EMBL/GenBank/DDBJ databases">
        <title>Host association and intracellularity evolved multiple times independently in the Rickettsiales.</title>
        <authorList>
            <person name="Castelli M."/>
            <person name="Nardi T."/>
            <person name="Gammuto L."/>
            <person name="Bellinzona G."/>
            <person name="Sabaneyeva E."/>
            <person name="Potekhin A."/>
            <person name="Serra V."/>
            <person name="Petroni G."/>
            <person name="Sassera D."/>
        </authorList>
    </citation>
    <scope>NUCLEOTIDE SEQUENCE</scope>
    <source>
        <strain evidence="3">USBL-36I1</strain>
    </source>
</reference>
<dbReference type="InterPro" id="IPR034733">
    <property type="entry name" value="AcCoA_carboxyl_beta"/>
</dbReference>
<dbReference type="Pfam" id="PF01039">
    <property type="entry name" value="Carboxyl_trans"/>
    <property type="match status" value="1"/>
</dbReference>
<dbReference type="PANTHER" id="PTHR43842">
    <property type="entry name" value="PROPIONYL-COA CARBOXYLASE BETA CHAIN"/>
    <property type="match status" value="1"/>
</dbReference>
<dbReference type="AlphaFoldDB" id="A0AAE4VJL8"/>
<feature type="domain" description="CoA carboxyltransferase C-terminal" evidence="2">
    <location>
        <begin position="256"/>
        <end position="495"/>
    </location>
</feature>
<evidence type="ECO:0000313" key="3">
    <source>
        <dbReference type="EMBL" id="MDZ5761230.1"/>
    </source>
</evidence>
<dbReference type="InterPro" id="IPR029045">
    <property type="entry name" value="ClpP/crotonase-like_dom_sf"/>
</dbReference>
<feature type="domain" description="CoA carboxyltransferase N-terminal" evidence="1">
    <location>
        <begin position="1"/>
        <end position="252"/>
    </location>
</feature>
<proteinExistence type="predicted"/>
<dbReference type="InterPro" id="IPR051047">
    <property type="entry name" value="AccD/PCCB"/>
</dbReference>
<evidence type="ECO:0000313" key="4">
    <source>
        <dbReference type="Proteomes" id="UP001289135"/>
    </source>
</evidence>
<dbReference type="PANTHER" id="PTHR43842:SF4">
    <property type="match status" value="1"/>
</dbReference>
<dbReference type="SUPFAM" id="SSF52096">
    <property type="entry name" value="ClpP/crotonase"/>
    <property type="match status" value="2"/>
</dbReference>